<dbReference type="Gramene" id="PVH66435">
    <property type="protein sequence ID" value="PVH66435"/>
    <property type="gene ID" value="PAHAL_1G245700"/>
</dbReference>
<accession>A0A2T8KW89</accession>
<evidence type="ECO:0000313" key="1">
    <source>
        <dbReference type="EMBL" id="PVH66435.1"/>
    </source>
</evidence>
<sequence length="70" mass="7491">MSSGQRGAKLLGLLQRAAPARAMGGQGTRTPLEGRWWKLCAGAGVNGLIWLLMEVPERTDIGGIITWFAP</sequence>
<organism evidence="1">
    <name type="scientific">Panicum hallii</name>
    <dbReference type="NCBI Taxonomy" id="206008"/>
    <lineage>
        <taxon>Eukaryota</taxon>
        <taxon>Viridiplantae</taxon>
        <taxon>Streptophyta</taxon>
        <taxon>Embryophyta</taxon>
        <taxon>Tracheophyta</taxon>
        <taxon>Spermatophyta</taxon>
        <taxon>Magnoliopsida</taxon>
        <taxon>Liliopsida</taxon>
        <taxon>Poales</taxon>
        <taxon>Poaceae</taxon>
        <taxon>PACMAD clade</taxon>
        <taxon>Panicoideae</taxon>
        <taxon>Panicodae</taxon>
        <taxon>Paniceae</taxon>
        <taxon>Panicinae</taxon>
        <taxon>Panicum</taxon>
        <taxon>Panicum sect. Panicum</taxon>
    </lineage>
</organism>
<reference evidence="1" key="1">
    <citation type="submission" date="2018-04" db="EMBL/GenBank/DDBJ databases">
        <title>WGS assembly of Panicum hallii.</title>
        <authorList>
            <person name="Lovell J."/>
            <person name="Jenkins J."/>
            <person name="Lowry D."/>
            <person name="Mamidi S."/>
            <person name="Sreedasyam A."/>
            <person name="Weng X."/>
            <person name="Barry K."/>
            <person name="Bonette J."/>
            <person name="Campitelli B."/>
            <person name="Daum C."/>
            <person name="Gordon S."/>
            <person name="Gould B."/>
            <person name="Lipzen A."/>
            <person name="Macqueen A."/>
            <person name="Palacio-Mejia J."/>
            <person name="Plott C."/>
            <person name="Shakirov E."/>
            <person name="Shu S."/>
            <person name="Yoshinaga Y."/>
            <person name="Zane M."/>
            <person name="Rokhsar D."/>
            <person name="Grimwood J."/>
            <person name="Schmutz J."/>
            <person name="Juenger T."/>
        </authorList>
    </citation>
    <scope>NUCLEOTIDE SEQUENCE [LARGE SCALE GENOMIC DNA]</scope>
    <source>
        <strain evidence="1">FIL2</strain>
    </source>
</reference>
<dbReference type="Proteomes" id="UP000243499">
    <property type="component" value="Chromosome 1"/>
</dbReference>
<dbReference type="EMBL" id="CM008046">
    <property type="protein sequence ID" value="PVH66435.1"/>
    <property type="molecule type" value="Genomic_DNA"/>
</dbReference>
<protein>
    <submittedName>
        <fullName evidence="1">Uncharacterized protein</fullName>
    </submittedName>
</protein>
<name>A0A2T8KW89_9POAL</name>
<dbReference type="AlphaFoldDB" id="A0A2T8KW89"/>
<gene>
    <name evidence="1" type="ORF">PAHAL_1G245700</name>
</gene>
<proteinExistence type="predicted"/>